<dbReference type="Pfam" id="PF13715">
    <property type="entry name" value="CarbopepD_reg_2"/>
    <property type="match status" value="1"/>
</dbReference>
<keyword evidence="8 10" id="KW-0472">Membrane</keyword>
<dbReference type="SMART" id="SM00965">
    <property type="entry name" value="STN"/>
    <property type="match status" value="1"/>
</dbReference>
<dbReference type="Pfam" id="PF00593">
    <property type="entry name" value="TonB_dep_Rec_b-barrel"/>
    <property type="match status" value="1"/>
</dbReference>
<keyword evidence="2 10" id="KW-0813">Transport</keyword>
<comment type="subcellular location">
    <subcellularLocation>
        <location evidence="1 10">Cell outer membrane</location>
        <topology evidence="1 10">Multi-pass membrane protein</topology>
    </subcellularLocation>
</comment>
<evidence type="ECO:0000256" key="10">
    <source>
        <dbReference type="PROSITE-ProRule" id="PRU01360"/>
    </source>
</evidence>
<evidence type="ECO:0000259" key="12">
    <source>
        <dbReference type="SMART" id="SM00965"/>
    </source>
</evidence>
<dbReference type="Pfam" id="PF07715">
    <property type="entry name" value="Plug"/>
    <property type="match status" value="1"/>
</dbReference>
<evidence type="ECO:0000256" key="6">
    <source>
        <dbReference type="ARBA" id="ARBA00023004"/>
    </source>
</evidence>
<keyword evidence="9 10" id="KW-0998">Cell outer membrane</keyword>
<keyword evidence="3 10" id="KW-1134">Transmembrane beta strand</keyword>
<dbReference type="PROSITE" id="PS52016">
    <property type="entry name" value="TONB_DEPENDENT_REC_3"/>
    <property type="match status" value="1"/>
</dbReference>
<keyword evidence="4" id="KW-0410">Iron transport</keyword>
<evidence type="ECO:0000256" key="1">
    <source>
        <dbReference type="ARBA" id="ARBA00004571"/>
    </source>
</evidence>
<dbReference type="Gene3D" id="2.170.130.10">
    <property type="entry name" value="TonB-dependent receptor, plug domain"/>
    <property type="match status" value="1"/>
</dbReference>
<dbReference type="InterPro" id="IPR018247">
    <property type="entry name" value="EF_Hand_1_Ca_BS"/>
</dbReference>
<feature type="domain" description="Secretin/TonB short N-terminal" evidence="12">
    <location>
        <begin position="46"/>
        <end position="97"/>
    </location>
</feature>
<gene>
    <name evidence="13" type="ORF">ICL07_01985</name>
</gene>
<keyword evidence="13" id="KW-0675">Receptor</keyword>
<evidence type="ECO:0000256" key="3">
    <source>
        <dbReference type="ARBA" id="ARBA00022452"/>
    </source>
</evidence>
<reference evidence="13 14" key="1">
    <citation type="submission" date="2020-09" db="EMBL/GenBank/DDBJ databases">
        <title>Genome sequences of type strains of Chitinophaga qingshengii and Chitinophaga varians.</title>
        <authorList>
            <person name="Kittiwongwattana C."/>
        </authorList>
    </citation>
    <scope>NUCLEOTIDE SEQUENCE [LARGE SCALE GENOMIC DNA]</scope>
    <source>
        <strain evidence="13 14">JCM 30026</strain>
    </source>
</reference>
<evidence type="ECO:0000256" key="4">
    <source>
        <dbReference type="ARBA" id="ARBA00022496"/>
    </source>
</evidence>
<evidence type="ECO:0000256" key="7">
    <source>
        <dbReference type="ARBA" id="ARBA00023077"/>
    </source>
</evidence>
<dbReference type="InterPro" id="IPR039426">
    <property type="entry name" value="TonB-dep_rcpt-like"/>
</dbReference>
<protein>
    <submittedName>
        <fullName evidence="13">TonB-dependent receptor</fullName>
    </submittedName>
</protein>
<accession>A0ABR7TFJ4</accession>
<dbReference type="NCBIfam" id="TIGR04057">
    <property type="entry name" value="SusC_RagA_signa"/>
    <property type="match status" value="1"/>
</dbReference>
<keyword evidence="7 11" id="KW-0798">TonB box</keyword>
<dbReference type="Proteomes" id="UP000659124">
    <property type="component" value="Unassembled WGS sequence"/>
</dbReference>
<dbReference type="InterPro" id="IPR012910">
    <property type="entry name" value="Plug_dom"/>
</dbReference>
<dbReference type="NCBIfam" id="TIGR04056">
    <property type="entry name" value="OMP_RagA_SusC"/>
    <property type="match status" value="1"/>
</dbReference>
<dbReference type="InterPro" id="IPR023996">
    <property type="entry name" value="TonB-dep_OMP_SusC/RagA"/>
</dbReference>
<dbReference type="Gene3D" id="2.40.170.20">
    <property type="entry name" value="TonB-dependent receptor, beta-barrel domain"/>
    <property type="match status" value="1"/>
</dbReference>
<dbReference type="RefSeq" id="WP_188086271.1">
    <property type="nucleotide sequence ID" value="NZ_JACVFC010000001.1"/>
</dbReference>
<name>A0ABR7TFJ4_9BACT</name>
<keyword evidence="6" id="KW-0408">Iron</keyword>
<dbReference type="InterPro" id="IPR008969">
    <property type="entry name" value="CarboxyPept-like_regulatory"/>
</dbReference>
<evidence type="ECO:0000256" key="8">
    <source>
        <dbReference type="ARBA" id="ARBA00023136"/>
    </source>
</evidence>
<dbReference type="InterPro" id="IPR037066">
    <property type="entry name" value="Plug_dom_sf"/>
</dbReference>
<evidence type="ECO:0000256" key="9">
    <source>
        <dbReference type="ARBA" id="ARBA00023237"/>
    </source>
</evidence>
<dbReference type="InterPro" id="IPR000531">
    <property type="entry name" value="Beta-barrel_TonB"/>
</dbReference>
<dbReference type="PROSITE" id="PS00018">
    <property type="entry name" value="EF_HAND_1"/>
    <property type="match status" value="1"/>
</dbReference>
<keyword evidence="4" id="KW-0406">Ion transport</keyword>
<comment type="similarity">
    <text evidence="10 11">Belongs to the TonB-dependent receptor family.</text>
</comment>
<comment type="caution">
    <text evidence="13">The sequence shown here is derived from an EMBL/GenBank/DDBJ whole genome shotgun (WGS) entry which is preliminary data.</text>
</comment>
<dbReference type="InterPro" id="IPR011662">
    <property type="entry name" value="Secretin/TonB_short_N"/>
</dbReference>
<dbReference type="Pfam" id="PF07660">
    <property type="entry name" value="STN"/>
    <property type="match status" value="1"/>
</dbReference>
<dbReference type="InterPro" id="IPR036942">
    <property type="entry name" value="Beta-barrel_TonB_sf"/>
</dbReference>
<evidence type="ECO:0000313" key="13">
    <source>
        <dbReference type="EMBL" id="MBC9929123.1"/>
    </source>
</evidence>
<dbReference type="EMBL" id="JACVFC010000001">
    <property type="protein sequence ID" value="MBC9929123.1"/>
    <property type="molecule type" value="Genomic_DNA"/>
</dbReference>
<evidence type="ECO:0000256" key="2">
    <source>
        <dbReference type="ARBA" id="ARBA00022448"/>
    </source>
</evidence>
<dbReference type="InterPro" id="IPR023997">
    <property type="entry name" value="TonB-dep_OMP_SusC/RagA_CS"/>
</dbReference>
<sequence>MKLSAVLMLGACLQLSATGYSQRLQLSLNEAPVSKVFSELHRQSGYTFVYTASQLRQTERVTLHLKDVTLTQALDSCLRNQPLAYTIEENMVIIRDRAIPPPPPIRVSGFIYDENGQPVPGVSVGVKGSAKGAITNASGEFTLPEVAPEAVLMVSSIGYQSQEIPLNSRPVIKIVLKIAPQALDEKVVIGYGSARRRDLTGSIAKVSSLRPEQNMSSNTVNGLQGRVAGLYVKQSDSRPGSVPQFNIRGLQTLQSDVNGGSNPLIVVDGLVIDASASGTNANYNLANLNPQDIESIEVLKDAASSAIYGARGAQGVILITTKKGNFNSKPQVNVNAYWGSTKAIFNYNPLNTQQYGMMFNEARNNRIGDIDKQLKAGGLTPGQIANLNDEKVLLQGQIDNLGLGTADNNWLKKVMPSQAITKNLQTSLSGGTDKTTYYLSFGQYAEDNPVGKGRFTRYSGKLALTQKIFNWFKAGTDISISNTISKDIDADMYASYYNGILVRPDTPDSINYNSDGTYGYWHGYQEHPYALLNGYTKTIRTWNYVGNFFGEITLPKNFSFRTALAASKNNNTSEAFDTPISYYGQSSRGVYKNEGVNGLRYTWNNVLSYRFQLSKWRGDAVLGQEYTDNSYNVSGFSLTGFPSTPSLWKPGNASSFDNNYVSKNREFRENSQSFFLRTNMSWDYKYLFSVSIRRDGSSKLKDFRYAWFPAVSAGWVVTSEPFMQQQKWISYLKIRTSYGMTGNIRPVGLNDVSTLVNTQAYLNAPSLQLFTRLGNPSLKWERTRQQDIGLEARFLNDRLSTTIEYYTKKTDGLLSSVNIPASAGGFTSQRVNLGAMDNRGVDIAINYSSAAAGANSFKWNVGVVGNINRNRITQLRDSIMNYSSYYPGGPMGFVVMGRPTGMLQLYNALGIDSQTGDVIYEDVNKDGVINQADMIYVPTAQPKFSGGFNFDASWKGFSASAQFIYTVGNKIYNLTDQGARNFGLSDYTGVMDNMPDWVLDRWTKPGDQSRYPRAVVGPHGAGQTTDWNSRPSTLFLFDGSFLRFKNFTLGYDFAGRIVKNKAFEQLRLYAAVQNIFTIKDKGLKSGDPEQALENGIQLDIVPMPRTISIGINARF</sequence>
<dbReference type="SUPFAM" id="SSF56935">
    <property type="entry name" value="Porins"/>
    <property type="match status" value="1"/>
</dbReference>
<organism evidence="13 14">
    <name type="scientific">Chitinophaga qingshengii</name>
    <dbReference type="NCBI Taxonomy" id="1569794"/>
    <lineage>
        <taxon>Bacteria</taxon>
        <taxon>Pseudomonadati</taxon>
        <taxon>Bacteroidota</taxon>
        <taxon>Chitinophagia</taxon>
        <taxon>Chitinophagales</taxon>
        <taxon>Chitinophagaceae</taxon>
        <taxon>Chitinophaga</taxon>
    </lineage>
</organism>
<dbReference type="Gene3D" id="3.55.50.30">
    <property type="match status" value="1"/>
</dbReference>
<dbReference type="SUPFAM" id="SSF49464">
    <property type="entry name" value="Carboxypeptidase regulatory domain-like"/>
    <property type="match status" value="1"/>
</dbReference>
<evidence type="ECO:0000256" key="5">
    <source>
        <dbReference type="ARBA" id="ARBA00022692"/>
    </source>
</evidence>
<keyword evidence="5 10" id="KW-0812">Transmembrane</keyword>
<evidence type="ECO:0000313" key="14">
    <source>
        <dbReference type="Proteomes" id="UP000659124"/>
    </source>
</evidence>
<dbReference type="Gene3D" id="2.60.40.1120">
    <property type="entry name" value="Carboxypeptidase-like, regulatory domain"/>
    <property type="match status" value="1"/>
</dbReference>
<evidence type="ECO:0000256" key="11">
    <source>
        <dbReference type="RuleBase" id="RU003357"/>
    </source>
</evidence>
<keyword evidence="14" id="KW-1185">Reference proteome</keyword>
<proteinExistence type="inferred from homology"/>